<reference evidence="1" key="3">
    <citation type="submission" date="2025-09" db="UniProtKB">
        <authorList>
            <consortium name="Ensembl"/>
        </authorList>
    </citation>
    <scope>IDENTIFICATION</scope>
</reference>
<organism evidence="1 2">
    <name type="scientific">Capra hircus</name>
    <name type="common">Goat</name>
    <dbReference type="NCBI Taxonomy" id="9925"/>
    <lineage>
        <taxon>Eukaryota</taxon>
        <taxon>Metazoa</taxon>
        <taxon>Chordata</taxon>
        <taxon>Craniata</taxon>
        <taxon>Vertebrata</taxon>
        <taxon>Euteleostomi</taxon>
        <taxon>Mammalia</taxon>
        <taxon>Eutheria</taxon>
        <taxon>Laurasiatheria</taxon>
        <taxon>Artiodactyla</taxon>
        <taxon>Ruminantia</taxon>
        <taxon>Pecora</taxon>
        <taxon>Bovidae</taxon>
        <taxon>Caprinae</taxon>
        <taxon>Capra</taxon>
    </lineage>
</organism>
<proteinExistence type="predicted"/>
<reference evidence="1" key="2">
    <citation type="submission" date="2025-08" db="UniProtKB">
        <authorList>
            <consortium name="Ensembl"/>
        </authorList>
    </citation>
    <scope>IDENTIFICATION</scope>
</reference>
<dbReference type="Proteomes" id="UP000291000">
    <property type="component" value="Chromosome 7"/>
</dbReference>
<dbReference type="GeneTree" id="ENSGT00910000147967"/>
<evidence type="ECO:0000313" key="1">
    <source>
        <dbReference type="Ensembl" id="ENSCHIP00000001251.1"/>
    </source>
</evidence>
<reference evidence="1 2" key="1">
    <citation type="submission" date="2016-04" db="EMBL/GenBank/DDBJ databases">
        <title>Polished mammalian reference genomes with single-molecule sequencing and chromosome conformation capture applied to the Capra hircus genome.</title>
        <authorList>
            <person name="Bickhart D.M."/>
            <person name="Koren S."/>
            <person name="Rosen B."/>
            <person name="Hastie A."/>
            <person name="Liachko I."/>
            <person name="Sullivan S.T."/>
            <person name="Burton J."/>
            <person name="Sayre B.L."/>
            <person name="Huson H.J."/>
            <person name="Lee J."/>
            <person name="Lam E."/>
            <person name="Kelley C.M."/>
            <person name="Hutchison J.L."/>
            <person name="Zhou Y."/>
            <person name="Sun J."/>
            <person name="Crisa A."/>
            <person name="Schwartz J.C."/>
            <person name="Hammond J.A."/>
            <person name="Schroeder S.G."/>
            <person name="Liu G.E."/>
            <person name="Dunham M."/>
            <person name="Shendure J."/>
            <person name="Sonstegard T.S."/>
            <person name="Phillippy A.M."/>
            <person name="Van Tassell C.P."/>
            <person name="Smith T.P."/>
        </authorList>
    </citation>
    <scope>NUCLEOTIDE SEQUENCE [LARGE SCALE GENOMIC DNA]</scope>
</reference>
<accession>A0A452DNC6</accession>
<evidence type="ECO:0000313" key="2">
    <source>
        <dbReference type="Proteomes" id="UP000291000"/>
    </source>
</evidence>
<protein>
    <submittedName>
        <fullName evidence="1">Uncharacterized protein</fullName>
    </submittedName>
</protein>
<dbReference type="EMBL" id="LWLT01000008">
    <property type="status" value="NOT_ANNOTATED_CDS"/>
    <property type="molecule type" value="Genomic_DNA"/>
</dbReference>
<keyword evidence="2" id="KW-1185">Reference proteome</keyword>
<sequence length="53" mass="6150">QLIWKKTPPKVQSVQLANFLSVPLEDRAEKWPEASLPGSAAVSRLRFYYIWFS</sequence>
<dbReference type="AlphaFoldDB" id="A0A452DNC6"/>
<dbReference type="Ensembl" id="ENSCHIT00000003313.1">
    <property type="protein sequence ID" value="ENSCHIP00000001251.1"/>
    <property type="gene ID" value="ENSCHIG00000002362.1"/>
</dbReference>
<name>A0A452DNC6_CAPHI</name>
<dbReference type="Bgee" id="ENSCHIG00000002362">
    <property type="expression patterns" value="Expressed in testis and 17 other cell types or tissues"/>
</dbReference>